<evidence type="ECO:0000313" key="3">
    <source>
        <dbReference type="Proteomes" id="UP000502136"/>
    </source>
</evidence>
<protein>
    <submittedName>
        <fullName evidence="2">ABC transporter permease subunit</fullName>
    </submittedName>
</protein>
<keyword evidence="3" id="KW-1185">Reference proteome</keyword>
<dbReference type="RefSeq" id="WP_168906282.1">
    <property type="nucleotide sequence ID" value="NZ_CP051428.1"/>
</dbReference>
<dbReference type="EMBL" id="CP051428">
    <property type="protein sequence ID" value="QJC50605.1"/>
    <property type="molecule type" value="Genomic_DNA"/>
</dbReference>
<dbReference type="Pfam" id="PF12730">
    <property type="entry name" value="ABC2_membrane_4"/>
    <property type="match status" value="1"/>
</dbReference>
<name>A0A6H2GT87_9BACL</name>
<keyword evidence="1" id="KW-1133">Transmembrane helix</keyword>
<evidence type="ECO:0000313" key="2">
    <source>
        <dbReference type="EMBL" id="QJC50605.1"/>
    </source>
</evidence>
<feature type="transmembrane region" description="Helical" evidence="1">
    <location>
        <begin position="203"/>
        <end position="221"/>
    </location>
</feature>
<feature type="transmembrane region" description="Helical" evidence="1">
    <location>
        <begin position="95"/>
        <end position="124"/>
    </location>
</feature>
<feature type="transmembrane region" description="Helical" evidence="1">
    <location>
        <begin position="176"/>
        <end position="197"/>
    </location>
</feature>
<reference evidence="2 3" key="1">
    <citation type="submission" date="2020-04" db="EMBL/GenBank/DDBJ databases">
        <title>Novel Paenibacillus strain UniB2 isolated from commercial digestive syrup.</title>
        <authorList>
            <person name="Thorat V."/>
            <person name="Kirdat K."/>
            <person name="Tiwarekar B."/>
            <person name="Yadav A."/>
        </authorList>
    </citation>
    <scope>NUCLEOTIDE SEQUENCE [LARGE SCALE GENOMIC DNA]</scope>
    <source>
        <strain evidence="2 3">UniB2</strain>
    </source>
</reference>
<feature type="transmembrane region" description="Helical" evidence="1">
    <location>
        <begin position="21"/>
        <end position="41"/>
    </location>
</feature>
<dbReference type="KEGG" id="palr:HGI30_02695"/>
<accession>A0A6H2GT87</accession>
<keyword evidence="1" id="KW-0472">Membrane</keyword>
<dbReference type="Proteomes" id="UP000502136">
    <property type="component" value="Chromosome"/>
</dbReference>
<keyword evidence="1" id="KW-0812">Transmembrane</keyword>
<gene>
    <name evidence="2" type="ORF">HGI30_02695</name>
</gene>
<sequence>MADLMKLEWRKLKRLNIIGEYVVYLAVLLFLPMLFARSVSADFGRDYGAITELIVAMHLAYVLFGASLINQVVIDEFRNRTIALSYGYPIPRRRLFLAKTLLISLLVFAGTLLSFVLVGLSTLALDAGFGFIDEALTAQATAGYVARAVVYSAAVAVISHVPLFLFGVWKRATIPAVLIAIFLAQFQNFAPLLGIALDRDLTTAALCLLGLLSAIAAVATIDRFGDA</sequence>
<dbReference type="AlphaFoldDB" id="A0A6H2GT87"/>
<feature type="transmembrane region" description="Helical" evidence="1">
    <location>
        <begin position="144"/>
        <end position="169"/>
    </location>
</feature>
<organism evidence="2 3">
    <name type="scientific">Paenibacillus albicereus</name>
    <dbReference type="NCBI Taxonomy" id="2726185"/>
    <lineage>
        <taxon>Bacteria</taxon>
        <taxon>Bacillati</taxon>
        <taxon>Bacillota</taxon>
        <taxon>Bacilli</taxon>
        <taxon>Bacillales</taxon>
        <taxon>Paenibacillaceae</taxon>
        <taxon>Paenibacillus</taxon>
    </lineage>
</organism>
<proteinExistence type="predicted"/>
<feature type="transmembrane region" description="Helical" evidence="1">
    <location>
        <begin position="53"/>
        <end position="74"/>
    </location>
</feature>
<evidence type="ECO:0000256" key="1">
    <source>
        <dbReference type="SAM" id="Phobius"/>
    </source>
</evidence>